<reference evidence="1" key="1">
    <citation type="submission" date="2010-04" db="EMBL/GenBank/DDBJ databases">
        <authorList>
            <person name="Reid K.E."/>
            <person name="Liao N."/>
            <person name="Chan S."/>
            <person name="Docking R."/>
            <person name="Taylor G."/>
            <person name="Moore R."/>
            <person name="Mayo M."/>
            <person name="Munro S."/>
            <person name="King J."/>
            <person name="Yanchuk A."/>
            <person name="Holt R."/>
            <person name="Jones S."/>
            <person name="Marra M."/>
            <person name="Ritland C.E."/>
            <person name="Ritland K."/>
            <person name="Bohlmann J."/>
        </authorList>
    </citation>
    <scope>NUCLEOTIDE SEQUENCE</scope>
    <source>
        <tissue evidence="1">Bud</tissue>
    </source>
</reference>
<protein>
    <submittedName>
        <fullName evidence="1">Uncharacterized protein</fullName>
    </submittedName>
</protein>
<accession>D5ACQ6</accession>
<dbReference type="AlphaFoldDB" id="D5ACQ6"/>
<name>D5ACQ6_PICSI</name>
<organism evidence="1">
    <name type="scientific">Picea sitchensis</name>
    <name type="common">Sitka spruce</name>
    <name type="synonym">Pinus sitchensis</name>
    <dbReference type="NCBI Taxonomy" id="3332"/>
    <lineage>
        <taxon>Eukaryota</taxon>
        <taxon>Viridiplantae</taxon>
        <taxon>Streptophyta</taxon>
        <taxon>Embryophyta</taxon>
        <taxon>Tracheophyta</taxon>
        <taxon>Spermatophyta</taxon>
        <taxon>Pinopsida</taxon>
        <taxon>Pinidae</taxon>
        <taxon>Conifers I</taxon>
        <taxon>Pinales</taxon>
        <taxon>Pinaceae</taxon>
        <taxon>Picea</taxon>
    </lineage>
</organism>
<proteinExistence type="evidence at transcript level"/>
<evidence type="ECO:0000313" key="1">
    <source>
        <dbReference type="EMBL" id="ADE77325.1"/>
    </source>
</evidence>
<sequence length="70" mass="7957">MSLRNQSLPIYKRAEAKEKAKRKAQTLESLLVFDECNFVIKHGGAQDKQTGRSAITLTSRQGEVQILDYF</sequence>
<dbReference type="EMBL" id="BT124044">
    <property type="protein sequence ID" value="ADE77325.1"/>
    <property type="molecule type" value="mRNA"/>
</dbReference>